<sequence>MSGYIKKEQLHQELNNIIEGKQDNLNYIPENSENKGIAGGYAGLDTTAKIPTNQLPDSILGQVEYIGTWNATTNTPTLPSADIAKGQYYVVETEGIYQSIEFKVGDWIISNGSVWQKVDNTDAVPTVFGRTGNIVAAPGDYTATQVTFSPAPGMTATNVQAGIVEAFQLIALAKSYS</sequence>
<dbReference type="RefSeq" id="WP_131015157.1">
    <property type="nucleotide sequence ID" value="NZ_SIRE01000014.1"/>
</dbReference>
<dbReference type="OrthoDB" id="8457242at2"/>
<dbReference type="AlphaFoldDB" id="A0A4Q9DPU6"/>
<gene>
    <name evidence="1" type="ORF">EYB31_19805</name>
</gene>
<evidence type="ECO:0000313" key="1">
    <source>
        <dbReference type="EMBL" id="TBL76251.1"/>
    </source>
</evidence>
<reference evidence="1 2" key="1">
    <citation type="submission" date="2019-02" db="EMBL/GenBank/DDBJ databases">
        <title>Paenibacillus sp. nov., isolated from surface-sterilized tissue of Thalictrum simplex L.</title>
        <authorList>
            <person name="Tuo L."/>
        </authorList>
    </citation>
    <scope>NUCLEOTIDE SEQUENCE [LARGE SCALE GENOMIC DNA]</scope>
    <source>
        <strain evidence="1 2">N2SHLJ1</strain>
    </source>
</reference>
<evidence type="ECO:0000313" key="2">
    <source>
        <dbReference type="Proteomes" id="UP000293142"/>
    </source>
</evidence>
<protein>
    <submittedName>
        <fullName evidence="1">Uncharacterized protein</fullName>
    </submittedName>
</protein>
<name>A0A4Q9DPU6_9BACL</name>
<comment type="caution">
    <text evidence="1">The sequence shown here is derived from an EMBL/GenBank/DDBJ whole genome shotgun (WGS) entry which is preliminary data.</text>
</comment>
<keyword evidence="2" id="KW-1185">Reference proteome</keyword>
<proteinExistence type="predicted"/>
<organism evidence="1 2">
    <name type="scientific">Paenibacillus thalictri</name>
    <dbReference type="NCBI Taxonomy" id="2527873"/>
    <lineage>
        <taxon>Bacteria</taxon>
        <taxon>Bacillati</taxon>
        <taxon>Bacillota</taxon>
        <taxon>Bacilli</taxon>
        <taxon>Bacillales</taxon>
        <taxon>Paenibacillaceae</taxon>
        <taxon>Paenibacillus</taxon>
    </lineage>
</organism>
<dbReference type="EMBL" id="SIRE01000014">
    <property type="protein sequence ID" value="TBL76251.1"/>
    <property type="molecule type" value="Genomic_DNA"/>
</dbReference>
<dbReference type="Proteomes" id="UP000293142">
    <property type="component" value="Unassembled WGS sequence"/>
</dbReference>
<accession>A0A4Q9DPU6</accession>